<dbReference type="Proteomes" id="UP000289703">
    <property type="component" value="Unassembled WGS sequence"/>
</dbReference>
<dbReference type="PANTHER" id="PTHR30441:SF8">
    <property type="entry name" value="DUF748 DOMAIN-CONTAINING PROTEIN"/>
    <property type="match status" value="1"/>
</dbReference>
<keyword evidence="3" id="KW-1185">Reference proteome</keyword>
<name>A0A4Q1JMY9_9BACT</name>
<comment type="caution">
    <text evidence="2">The sequence shown here is derived from an EMBL/GenBank/DDBJ whole genome shotgun (WGS) entry which is preliminary data.</text>
</comment>
<evidence type="ECO:0000313" key="2">
    <source>
        <dbReference type="EMBL" id="RXQ95049.1"/>
    </source>
</evidence>
<accession>A0A4Q1JMY9</accession>
<reference evidence="2 3" key="1">
    <citation type="submission" date="2019-01" db="EMBL/GenBank/DDBJ databases">
        <title>Ancylomarina salipaludis sp. nov., isolated from a salt marsh.</title>
        <authorList>
            <person name="Yoon J.-H."/>
        </authorList>
    </citation>
    <scope>NUCLEOTIDE SEQUENCE [LARGE SCALE GENOMIC DNA]</scope>
    <source>
        <strain evidence="2 3">SHSM-M15</strain>
    </source>
</reference>
<protein>
    <submittedName>
        <fullName evidence="2">DUF748 domain-containing protein</fullName>
    </submittedName>
</protein>
<dbReference type="PANTHER" id="PTHR30441">
    <property type="entry name" value="DUF748 DOMAIN-CONTAINING PROTEIN"/>
    <property type="match status" value="1"/>
</dbReference>
<dbReference type="Pfam" id="PF05359">
    <property type="entry name" value="DUF748"/>
    <property type="match status" value="2"/>
</dbReference>
<keyword evidence="1" id="KW-0812">Transmembrane</keyword>
<keyword evidence="1" id="KW-0472">Membrane</keyword>
<dbReference type="GO" id="GO:0090313">
    <property type="term" value="P:regulation of protein targeting to membrane"/>
    <property type="evidence" value="ECO:0007669"/>
    <property type="project" value="TreeGrafter"/>
</dbReference>
<sequence length="730" mass="82313">MMKFQLSSGKKILIAVCAFLFILFFFLSSFVKYWVVKNSEELVGRKLSIGELHFNYAKVALKIKGFELFEADKRDRFVTFDELKVNFSPWHLINGEYAFSEIYLDGLDVSVIQDSLGFNFESMIPKQDSVVEEPNEKKSLKFAIENIHFKNGSFKYTDVLKKNTIEFKQMDLELPLIAWNNEKSEMGVDFTMGNQGKVRVNADVDHSKNAYAIDLIMQSIDLEPIKAYLTDYINISSISGQLNTSIKLKGSLDKPTDLIVSGQVNLDRLDMKDGDEKKLLAAKSIDVALDSLNLGTSHFEIGMVHVDSPEIYASLDKGSSNFERFLSPVMQVDSLATDTINAQTDTITNLFYKVDSISVSNGRLSFTDNTLNRDFVYDLSDISIAMGKLSDQVDSIPLKYEMKLQGSGRSAGEGTFSLKDLKAVSFKSHVENLEMMSFSPYTEFYIARPITQGEFNYKIRIEMTSTQLKNENNIRISELDFGEKTKDKNTIKAPVRLALYLLKDKDDLIDFDLPVSGNPSDPDFRIGKIIWKTLMNFLVKTASQPFNILGNFAGGDPESIKTIPFHYLQDSLDAVQKKNLTKIATILSKKKELKFSFVQQTSLQQEKELLAIKKSVKSFCNTNGMAYPTVSDDQLKAWAVANPDFLAYLKSNTNLEEGASLSASCIKLVGEDQLNQDFSDLLQKRNTVSQVYMQDSLSLDLGSFDVKTADLRNMPEQLKSPNFRVEVSLK</sequence>
<feature type="transmembrane region" description="Helical" evidence="1">
    <location>
        <begin position="12"/>
        <end position="35"/>
    </location>
</feature>
<evidence type="ECO:0000313" key="3">
    <source>
        <dbReference type="Proteomes" id="UP000289703"/>
    </source>
</evidence>
<dbReference type="AlphaFoldDB" id="A0A4Q1JMY9"/>
<dbReference type="InterPro" id="IPR008023">
    <property type="entry name" value="DUF748"/>
</dbReference>
<organism evidence="2 3">
    <name type="scientific">Ancylomarina salipaludis</name>
    <dbReference type="NCBI Taxonomy" id="2501299"/>
    <lineage>
        <taxon>Bacteria</taxon>
        <taxon>Pseudomonadati</taxon>
        <taxon>Bacteroidota</taxon>
        <taxon>Bacteroidia</taxon>
        <taxon>Marinilabiliales</taxon>
        <taxon>Marinifilaceae</taxon>
        <taxon>Ancylomarina</taxon>
    </lineage>
</organism>
<evidence type="ECO:0000256" key="1">
    <source>
        <dbReference type="SAM" id="Phobius"/>
    </source>
</evidence>
<dbReference type="InterPro" id="IPR052894">
    <property type="entry name" value="AsmA-related"/>
</dbReference>
<dbReference type="OrthoDB" id="9806239at2"/>
<proteinExistence type="predicted"/>
<dbReference type="GO" id="GO:0005886">
    <property type="term" value="C:plasma membrane"/>
    <property type="evidence" value="ECO:0007669"/>
    <property type="project" value="TreeGrafter"/>
</dbReference>
<dbReference type="EMBL" id="SAXA01000006">
    <property type="protein sequence ID" value="RXQ95049.1"/>
    <property type="molecule type" value="Genomic_DNA"/>
</dbReference>
<keyword evidence="1" id="KW-1133">Transmembrane helix</keyword>
<gene>
    <name evidence="2" type="ORF">EO244_08335</name>
</gene>